<accession>T0ZF57</accession>
<feature type="non-terminal residue" evidence="1">
    <location>
        <position position="1"/>
    </location>
</feature>
<comment type="caution">
    <text evidence="1">The sequence shown here is derived from an EMBL/GenBank/DDBJ whole genome shotgun (WGS) entry which is preliminary data.</text>
</comment>
<dbReference type="InterPro" id="IPR024705">
    <property type="entry name" value="Ssp411"/>
</dbReference>
<gene>
    <name evidence="1" type="ORF">B2A_10105</name>
</gene>
<sequence>DSAEGEQPDLKALYMTGLTLQRMAGGGLNDQLAGGFCRYSTDDQWLIPHFEKMLYDNAWLLAVYAEAYVATGDAFYANVADQTAGWLQREMQCAEGGYYSSLDADCAGHEGRYYVWDRKEVGSLLTGEEYSAFALRYGLDAAPNFEGVWHLHAARSVEDVAQRLQQPTERIEPLLEGARGKLLEARERRQRPGRDEKILTAWNGLAIRGMAIAAR</sequence>
<dbReference type="GO" id="GO:0005975">
    <property type="term" value="P:carbohydrate metabolic process"/>
    <property type="evidence" value="ECO:0007669"/>
    <property type="project" value="InterPro"/>
</dbReference>
<dbReference type="PANTHER" id="PTHR42899:SF1">
    <property type="entry name" value="SPERMATOGENESIS-ASSOCIATED PROTEIN 20"/>
    <property type="match status" value="1"/>
</dbReference>
<name>T0ZF57_9ZZZZ</name>
<evidence type="ECO:0008006" key="2">
    <source>
        <dbReference type="Google" id="ProtNLM"/>
    </source>
</evidence>
<dbReference type="PANTHER" id="PTHR42899">
    <property type="entry name" value="SPERMATOGENESIS-ASSOCIATED PROTEIN 20"/>
    <property type="match status" value="1"/>
</dbReference>
<proteinExistence type="predicted"/>
<dbReference type="AlphaFoldDB" id="T0ZF57"/>
<dbReference type="Gene3D" id="1.50.10.10">
    <property type="match status" value="1"/>
</dbReference>
<evidence type="ECO:0000313" key="1">
    <source>
        <dbReference type="EMBL" id="EQD42932.1"/>
    </source>
</evidence>
<feature type="non-terminal residue" evidence="1">
    <location>
        <position position="215"/>
    </location>
</feature>
<protein>
    <recommendedName>
        <fullName evidence="2">Thioredoxin domain-containing protein</fullName>
    </recommendedName>
</protein>
<dbReference type="EMBL" id="AUZZ01007295">
    <property type="protein sequence ID" value="EQD42932.1"/>
    <property type="molecule type" value="Genomic_DNA"/>
</dbReference>
<dbReference type="SUPFAM" id="SSF48208">
    <property type="entry name" value="Six-hairpin glycosidases"/>
    <property type="match status" value="1"/>
</dbReference>
<dbReference type="InterPro" id="IPR012341">
    <property type="entry name" value="6hp_glycosidase-like_sf"/>
</dbReference>
<reference evidence="1" key="1">
    <citation type="submission" date="2013-08" db="EMBL/GenBank/DDBJ databases">
        <authorList>
            <person name="Mendez C."/>
            <person name="Richter M."/>
            <person name="Ferrer M."/>
            <person name="Sanchez J."/>
        </authorList>
    </citation>
    <scope>NUCLEOTIDE SEQUENCE</scope>
</reference>
<organism evidence="1">
    <name type="scientific">mine drainage metagenome</name>
    <dbReference type="NCBI Taxonomy" id="410659"/>
    <lineage>
        <taxon>unclassified sequences</taxon>
        <taxon>metagenomes</taxon>
        <taxon>ecological metagenomes</taxon>
    </lineage>
</organism>
<dbReference type="InterPro" id="IPR008928">
    <property type="entry name" value="6-hairpin_glycosidase_sf"/>
</dbReference>
<reference evidence="1" key="2">
    <citation type="journal article" date="2014" name="ISME J.">
        <title>Microbial stratification in low pH oxic and suboxic macroscopic growths along an acid mine drainage.</title>
        <authorList>
            <person name="Mendez-Garcia C."/>
            <person name="Mesa V."/>
            <person name="Sprenger R.R."/>
            <person name="Richter M."/>
            <person name="Diez M.S."/>
            <person name="Solano J."/>
            <person name="Bargiela R."/>
            <person name="Golyshina O.V."/>
            <person name="Manteca A."/>
            <person name="Ramos J.L."/>
            <person name="Gallego J.R."/>
            <person name="Llorente I."/>
            <person name="Martins Dos Santos V.A."/>
            <person name="Jensen O.N."/>
            <person name="Pelaez A.I."/>
            <person name="Sanchez J."/>
            <person name="Ferrer M."/>
        </authorList>
    </citation>
    <scope>NUCLEOTIDE SEQUENCE</scope>
</reference>